<comment type="pathway">
    <text evidence="1 7">Cofactor biosynthesis; (R)-pantothenate biosynthesis; (R)-pantoate from 3-methyl-2-oxobutanoate: step 1/2.</text>
</comment>
<dbReference type="InterPro" id="IPR003700">
    <property type="entry name" value="Pantoate_hydroxy_MeTrfase"/>
</dbReference>
<dbReference type="Proteomes" id="UP000196640">
    <property type="component" value="Unassembled WGS sequence"/>
</dbReference>
<keyword evidence="4 7" id="KW-0566">Pantothenate biosynthesis</keyword>
<evidence type="ECO:0000256" key="6">
    <source>
        <dbReference type="ARBA" id="ARBA00056497"/>
    </source>
</evidence>
<dbReference type="AlphaFoldDB" id="A0A212AN33"/>
<comment type="function">
    <text evidence="6 7">Catalyzes the reversible reaction in which hydroxymethyl group from 5,10-methylenetetrahydrofolate is transferred onto alpha-ketoisovalerate to form ketopantoate.</text>
</comment>
<reference evidence="14 15" key="1">
    <citation type="submission" date="2016-11" db="EMBL/GenBank/DDBJ databases">
        <title>Comparison of Traditional DNA-DNA Hybridization with In Silico Genomic Analysis.</title>
        <authorList>
            <person name="Nicholson A.C."/>
            <person name="Sammons S."/>
            <person name="Humrighouse B.W."/>
            <person name="Graziano J."/>
            <person name="Lasker B."/>
            <person name="Whitney A.M."/>
            <person name="Mcquiston J.R."/>
        </authorList>
    </citation>
    <scope>NUCLEOTIDE SEQUENCE [LARGE SCALE GENOMIC DNA]</scope>
    <source>
        <strain evidence="12 15">H1892</strain>
        <strain evidence="13 14">H2381</strain>
    </source>
</reference>
<evidence type="ECO:0000256" key="10">
    <source>
        <dbReference type="PIRSR" id="PIRSR000388-3"/>
    </source>
</evidence>
<dbReference type="NCBIfam" id="TIGR00222">
    <property type="entry name" value="panB"/>
    <property type="match status" value="1"/>
</dbReference>
<dbReference type="HAMAP" id="MF_00156">
    <property type="entry name" value="PanB"/>
    <property type="match status" value="1"/>
</dbReference>
<accession>A0A212AN33</accession>
<dbReference type="CDD" id="cd06557">
    <property type="entry name" value="KPHMT-like"/>
    <property type="match status" value="1"/>
</dbReference>
<sequence>MSATPQTPAPYGARRLTPSDIRARKGGTPVVCLTAYTTPMARLVDREADLILVGDSVGMVLHGMPSTLGVTMEMMILHGQAVARGVERAALVVDMPFGSYEETPAQAFRNAARLMAETGAQAVKLEGGLHMAETVAFLTARGIPVMGHVGLTPQSVNALGGYRVQGRGGDAARVRADAAALAEAGAFAVVLEKVPGTLADAITAEIAVPTIGIGASAGCDGQVLVIDDMLGLFGDFRPKFVRRYAELGESAAEAIAQYAADVQSRRFPAPEHVFASEAPGTGGLTGRSTAPGKAGS</sequence>
<evidence type="ECO:0000313" key="12">
    <source>
        <dbReference type="EMBL" id="OWJ70680.1"/>
    </source>
</evidence>
<dbReference type="NCBIfam" id="NF001452">
    <property type="entry name" value="PRK00311.1"/>
    <property type="match status" value="1"/>
</dbReference>
<feature type="region of interest" description="Disordered" evidence="11">
    <location>
        <begin position="273"/>
        <end position="296"/>
    </location>
</feature>
<feature type="binding site" evidence="7 9">
    <location>
        <position position="124"/>
    </location>
    <ligand>
        <name>3-methyl-2-oxobutanoate</name>
        <dbReference type="ChEBI" id="CHEBI:11851"/>
    </ligand>
</feature>
<dbReference type="PANTHER" id="PTHR20881:SF0">
    <property type="entry name" value="3-METHYL-2-OXOBUTANOATE HYDROXYMETHYLTRANSFERASE"/>
    <property type="match status" value="1"/>
</dbReference>
<evidence type="ECO:0000256" key="4">
    <source>
        <dbReference type="ARBA" id="ARBA00022655"/>
    </source>
</evidence>
<evidence type="ECO:0000256" key="5">
    <source>
        <dbReference type="ARBA" id="ARBA00022679"/>
    </source>
</evidence>
<evidence type="ECO:0000313" key="13">
    <source>
        <dbReference type="EMBL" id="OWJ82843.1"/>
    </source>
</evidence>
<dbReference type="SUPFAM" id="SSF51621">
    <property type="entry name" value="Phosphoenolpyruvate/pyruvate domain"/>
    <property type="match status" value="1"/>
</dbReference>
<keyword evidence="5 7" id="KW-0808">Transferase</keyword>
<evidence type="ECO:0000313" key="14">
    <source>
        <dbReference type="Proteomes" id="UP000196640"/>
    </source>
</evidence>
<evidence type="ECO:0000256" key="8">
    <source>
        <dbReference type="PIRSR" id="PIRSR000388-1"/>
    </source>
</evidence>
<feature type="binding site" evidence="7 9">
    <location>
        <position position="94"/>
    </location>
    <ligand>
        <name>3-methyl-2-oxobutanoate</name>
        <dbReference type="ChEBI" id="CHEBI:11851"/>
    </ligand>
</feature>
<dbReference type="GO" id="GO:0015940">
    <property type="term" value="P:pantothenate biosynthetic process"/>
    <property type="evidence" value="ECO:0007669"/>
    <property type="project" value="UniProtKB-UniRule"/>
</dbReference>
<dbReference type="EC" id="2.1.2.11" evidence="7"/>
<comment type="subunit">
    <text evidence="3 7">Homodecamer; pentamer of dimers.</text>
</comment>
<dbReference type="GO" id="GO:0032259">
    <property type="term" value="P:methylation"/>
    <property type="evidence" value="ECO:0007669"/>
    <property type="project" value="UniProtKB-KW"/>
</dbReference>
<dbReference type="Proteomes" id="UP000214673">
    <property type="component" value="Unassembled WGS sequence"/>
</dbReference>
<comment type="similarity">
    <text evidence="2 7">Belongs to the PanB family.</text>
</comment>
<evidence type="ECO:0000256" key="1">
    <source>
        <dbReference type="ARBA" id="ARBA00005033"/>
    </source>
</evidence>
<feature type="active site" description="Proton acceptor" evidence="7 8">
    <location>
        <position position="192"/>
    </location>
</feature>
<dbReference type="FunFam" id="3.20.20.60:FF:000003">
    <property type="entry name" value="3-methyl-2-oxobutanoate hydroxymethyltransferase"/>
    <property type="match status" value="1"/>
</dbReference>
<dbReference type="EMBL" id="NIPV01000121">
    <property type="protein sequence ID" value="OWJ70680.1"/>
    <property type="molecule type" value="Genomic_DNA"/>
</dbReference>
<evidence type="ECO:0000256" key="2">
    <source>
        <dbReference type="ARBA" id="ARBA00008676"/>
    </source>
</evidence>
<dbReference type="RefSeq" id="WP_051930368.1">
    <property type="nucleotide sequence ID" value="NZ_CALUEG010000031.1"/>
</dbReference>
<feature type="binding site" evidence="7 9">
    <location>
        <begin position="55"/>
        <end position="56"/>
    </location>
    <ligand>
        <name>3-methyl-2-oxobutanoate</name>
        <dbReference type="ChEBI" id="CHEBI:11851"/>
    </ligand>
</feature>
<dbReference type="Pfam" id="PF02548">
    <property type="entry name" value="Pantoate_transf"/>
    <property type="match status" value="1"/>
</dbReference>
<gene>
    <name evidence="7 13" type="primary">panB</name>
    <name evidence="13" type="ORF">CDV52_12630</name>
    <name evidence="12" type="ORF">CDV53_20330</name>
</gene>
<keyword evidence="15" id="KW-1185">Reference proteome</keyword>
<feature type="binding site" evidence="7 10">
    <location>
        <position position="55"/>
    </location>
    <ligand>
        <name>Mg(2+)</name>
        <dbReference type="ChEBI" id="CHEBI:18420"/>
    </ligand>
</feature>
<proteinExistence type="inferred from homology"/>
<dbReference type="STRING" id="366616.CG51_02110"/>
<evidence type="ECO:0000256" key="11">
    <source>
        <dbReference type="SAM" id="MobiDB-lite"/>
    </source>
</evidence>
<dbReference type="GO" id="GO:0003864">
    <property type="term" value="F:3-methyl-2-oxobutanoate hydroxymethyltransferase activity"/>
    <property type="evidence" value="ECO:0007669"/>
    <property type="project" value="UniProtKB-UniRule"/>
</dbReference>
<dbReference type="UniPathway" id="UPA00028">
    <property type="reaction ID" value="UER00003"/>
</dbReference>
<dbReference type="InterPro" id="IPR040442">
    <property type="entry name" value="Pyrv_kinase-like_dom_sf"/>
</dbReference>
<comment type="caution">
    <text evidence="13">The sequence shown here is derived from an EMBL/GenBank/DDBJ whole genome shotgun (WGS) entry which is preliminary data.</text>
</comment>
<evidence type="ECO:0000256" key="3">
    <source>
        <dbReference type="ARBA" id="ARBA00011424"/>
    </source>
</evidence>
<name>A0A212AN33_9RHOB</name>
<dbReference type="GO" id="GO:0005737">
    <property type="term" value="C:cytoplasm"/>
    <property type="evidence" value="ECO:0007669"/>
    <property type="project" value="UniProtKB-SubCell"/>
</dbReference>
<feature type="region of interest" description="Disordered" evidence="11">
    <location>
        <begin position="1"/>
        <end position="22"/>
    </location>
</feature>
<dbReference type="Gene3D" id="3.20.20.60">
    <property type="entry name" value="Phosphoenolpyruvate-binding domains"/>
    <property type="match status" value="1"/>
</dbReference>
<dbReference type="PIRSF" id="PIRSF000388">
    <property type="entry name" value="Pantoate_hydroxy_MeTrfase"/>
    <property type="match status" value="1"/>
</dbReference>
<comment type="cofactor">
    <cofactor evidence="7 10">
        <name>Mg(2+)</name>
        <dbReference type="ChEBI" id="CHEBI:18420"/>
    </cofactor>
    <text evidence="7 10">Binds 1 Mg(2+) ion per subunit.</text>
</comment>
<dbReference type="OrthoDB" id="9781789at2"/>
<organism evidence="13 14">
    <name type="scientific">Haematobacter missouriensis</name>
    <dbReference type="NCBI Taxonomy" id="366616"/>
    <lineage>
        <taxon>Bacteria</taxon>
        <taxon>Pseudomonadati</taxon>
        <taxon>Pseudomonadota</taxon>
        <taxon>Alphaproteobacteria</taxon>
        <taxon>Rhodobacterales</taxon>
        <taxon>Paracoccaceae</taxon>
        <taxon>Haematobacter</taxon>
    </lineage>
</organism>
<protein>
    <recommendedName>
        <fullName evidence="7">3-methyl-2-oxobutanoate hydroxymethyltransferase</fullName>
        <ecNumber evidence="7">2.1.2.11</ecNumber>
    </recommendedName>
    <alternativeName>
        <fullName evidence="7">Ketopantoate hydroxymethyltransferase</fullName>
        <shortName evidence="7">KPHMT</shortName>
    </alternativeName>
</protein>
<evidence type="ECO:0000313" key="15">
    <source>
        <dbReference type="Proteomes" id="UP000214673"/>
    </source>
</evidence>
<dbReference type="InterPro" id="IPR015813">
    <property type="entry name" value="Pyrv/PenolPyrv_kinase-like_dom"/>
</dbReference>
<feature type="binding site" evidence="7 10">
    <location>
        <position position="94"/>
    </location>
    <ligand>
        <name>Mg(2+)</name>
        <dbReference type="ChEBI" id="CHEBI:18420"/>
    </ligand>
</feature>
<keyword evidence="7 10" id="KW-0460">Magnesium</keyword>
<keyword evidence="7 10" id="KW-0479">Metal-binding</keyword>
<comment type="subcellular location">
    <subcellularLocation>
        <location evidence="7">Cytoplasm</location>
    </subcellularLocation>
</comment>
<dbReference type="PANTHER" id="PTHR20881">
    <property type="entry name" value="3-METHYL-2-OXOBUTANOATE HYDROXYMETHYLTRANSFERASE"/>
    <property type="match status" value="1"/>
</dbReference>
<keyword evidence="7" id="KW-0963">Cytoplasm</keyword>
<dbReference type="GO" id="GO:0000287">
    <property type="term" value="F:magnesium ion binding"/>
    <property type="evidence" value="ECO:0007669"/>
    <property type="project" value="TreeGrafter"/>
</dbReference>
<comment type="catalytic activity">
    <reaction evidence="7">
        <text>(6R)-5,10-methylene-5,6,7,8-tetrahydrofolate + 3-methyl-2-oxobutanoate + H2O = 2-dehydropantoate + (6S)-5,6,7,8-tetrahydrofolate</text>
        <dbReference type="Rhea" id="RHEA:11824"/>
        <dbReference type="ChEBI" id="CHEBI:11561"/>
        <dbReference type="ChEBI" id="CHEBI:11851"/>
        <dbReference type="ChEBI" id="CHEBI:15377"/>
        <dbReference type="ChEBI" id="CHEBI:15636"/>
        <dbReference type="ChEBI" id="CHEBI:57453"/>
        <dbReference type="EC" id="2.1.2.11"/>
    </reaction>
</comment>
<evidence type="ECO:0000256" key="9">
    <source>
        <dbReference type="PIRSR" id="PIRSR000388-2"/>
    </source>
</evidence>
<dbReference type="GO" id="GO:0008168">
    <property type="term" value="F:methyltransferase activity"/>
    <property type="evidence" value="ECO:0007669"/>
    <property type="project" value="UniProtKB-KW"/>
</dbReference>
<evidence type="ECO:0000256" key="7">
    <source>
        <dbReference type="HAMAP-Rule" id="MF_00156"/>
    </source>
</evidence>
<keyword evidence="13" id="KW-0489">Methyltransferase</keyword>
<feature type="binding site" evidence="7 10">
    <location>
        <position position="126"/>
    </location>
    <ligand>
        <name>Mg(2+)</name>
        <dbReference type="ChEBI" id="CHEBI:18420"/>
    </ligand>
</feature>
<dbReference type="EMBL" id="NIPX01000023">
    <property type="protein sequence ID" value="OWJ82843.1"/>
    <property type="molecule type" value="Genomic_DNA"/>
</dbReference>